<protein>
    <submittedName>
        <fullName evidence="2">Uncharacterized protein</fullName>
    </submittedName>
</protein>
<proteinExistence type="predicted"/>
<dbReference type="EMBL" id="AKHW03003905">
    <property type="protein sequence ID" value="KYO32626.1"/>
    <property type="molecule type" value="Genomic_DNA"/>
</dbReference>
<dbReference type="AlphaFoldDB" id="A0A151N761"/>
<organism evidence="2 3">
    <name type="scientific">Alligator mississippiensis</name>
    <name type="common">American alligator</name>
    <dbReference type="NCBI Taxonomy" id="8496"/>
    <lineage>
        <taxon>Eukaryota</taxon>
        <taxon>Metazoa</taxon>
        <taxon>Chordata</taxon>
        <taxon>Craniata</taxon>
        <taxon>Vertebrata</taxon>
        <taxon>Euteleostomi</taxon>
        <taxon>Archelosauria</taxon>
        <taxon>Archosauria</taxon>
        <taxon>Crocodylia</taxon>
        <taxon>Alligatoridae</taxon>
        <taxon>Alligatorinae</taxon>
        <taxon>Alligator</taxon>
    </lineage>
</organism>
<sequence>MRHSTWRRDLPEASDSPMPQKPSHDCQAQAGKLAPSPSTRSSSFGGPRSLKATEKGEKSSSYESNMKKDQEGRDKKIITLRRDDRL</sequence>
<reference evidence="2 3" key="1">
    <citation type="journal article" date="2012" name="Genome Biol.">
        <title>Sequencing three crocodilian genomes to illuminate the evolution of archosaurs and amniotes.</title>
        <authorList>
            <person name="St John J.A."/>
            <person name="Braun E.L."/>
            <person name="Isberg S.R."/>
            <person name="Miles L.G."/>
            <person name="Chong A.Y."/>
            <person name="Gongora J."/>
            <person name="Dalzell P."/>
            <person name="Moran C."/>
            <person name="Bed'hom B."/>
            <person name="Abzhanov A."/>
            <person name="Burgess S.C."/>
            <person name="Cooksey A.M."/>
            <person name="Castoe T.A."/>
            <person name="Crawford N.G."/>
            <person name="Densmore L.D."/>
            <person name="Drew J.C."/>
            <person name="Edwards S.V."/>
            <person name="Faircloth B.C."/>
            <person name="Fujita M.K."/>
            <person name="Greenwold M.J."/>
            <person name="Hoffmann F.G."/>
            <person name="Howard J.M."/>
            <person name="Iguchi T."/>
            <person name="Janes D.E."/>
            <person name="Khan S.Y."/>
            <person name="Kohno S."/>
            <person name="de Koning A.J."/>
            <person name="Lance S.L."/>
            <person name="McCarthy F.M."/>
            <person name="McCormack J.E."/>
            <person name="Merchant M.E."/>
            <person name="Peterson D.G."/>
            <person name="Pollock D.D."/>
            <person name="Pourmand N."/>
            <person name="Raney B.J."/>
            <person name="Roessler K.A."/>
            <person name="Sanford J.R."/>
            <person name="Sawyer R.H."/>
            <person name="Schmidt C.J."/>
            <person name="Triplett E.W."/>
            <person name="Tuberville T.D."/>
            <person name="Venegas-Anaya M."/>
            <person name="Howard J.T."/>
            <person name="Jarvis E.D."/>
            <person name="Guillette L.J.Jr."/>
            <person name="Glenn T.C."/>
            <person name="Green R.E."/>
            <person name="Ray D.A."/>
        </authorList>
    </citation>
    <scope>NUCLEOTIDE SEQUENCE [LARGE SCALE GENOMIC DNA]</scope>
    <source>
        <strain evidence="2">KSC_2009_1</strain>
    </source>
</reference>
<feature type="compositionally biased region" description="Basic and acidic residues" evidence="1">
    <location>
        <begin position="1"/>
        <end position="11"/>
    </location>
</feature>
<feature type="compositionally biased region" description="Basic and acidic residues" evidence="1">
    <location>
        <begin position="51"/>
        <end position="86"/>
    </location>
</feature>
<dbReference type="Proteomes" id="UP000050525">
    <property type="component" value="Unassembled WGS sequence"/>
</dbReference>
<name>A0A151N761_ALLMI</name>
<evidence type="ECO:0000313" key="2">
    <source>
        <dbReference type="EMBL" id="KYO32626.1"/>
    </source>
</evidence>
<gene>
    <name evidence="2" type="ORF">Y1Q_0007806</name>
</gene>
<keyword evidence="3" id="KW-1185">Reference proteome</keyword>
<evidence type="ECO:0000313" key="3">
    <source>
        <dbReference type="Proteomes" id="UP000050525"/>
    </source>
</evidence>
<accession>A0A151N761</accession>
<comment type="caution">
    <text evidence="2">The sequence shown here is derived from an EMBL/GenBank/DDBJ whole genome shotgun (WGS) entry which is preliminary data.</text>
</comment>
<feature type="region of interest" description="Disordered" evidence="1">
    <location>
        <begin position="1"/>
        <end position="86"/>
    </location>
</feature>
<evidence type="ECO:0000256" key="1">
    <source>
        <dbReference type="SAM" id="MobiDB-lite"/>
    </source>
</evidence>